<reference evidence="10" key="1">
    <citation type="journal article" date="2019" name="Int. J. Syst. Evol. Microbiol.">
        <title>The Global Catalogue of Microorganisms (GCM) 10K type strain sequencing project: providing services to taxonomists for standard genome sequencing and annotation.</title>
        <authorList>
            <consortium name="The Broad Institute Genomics Platform"/>
            <consortium name="The Broad Institute Genome Sequencing Center for Infectious Disease"/>
            <person name="Wu L."/>
            <person name="Ma J."/>
        </authorList>
    </citation>
    <scope>NUCLEOTIDE SEQUENCE [LARGE SCALE GENOMIC DNA]</scope>
    <source>
        <strain evidence="10">NBRC 105830</strain>
    </source>
</reference>
<feature type="domain" description="EamA" evidence="8">
    <location>
        <begin position="2"/>
        <end position="104"/>
    </location>
</feature>
<feature type="domain" description="EamA" evidence="8">
    <location>
        <begin position="118"/>
        <end position="254"/>
    </location>
</feature>
<keyword evidence="3 7" id="KW-0812">Transmembrane</keyword>
<dbReference type="PANTHER" id="PTHR32322">
    <property type="entry name" value="INNER MEMBRANE TRANSPORTER"/>
    <property type="match status" value="1"/>
</dbReference>
<evidence type="ECO:0000256" key="5">
    <source>
        <dbReference type="ARBA" id="ARBA00023136"/>
    </source>
</evidence>
<feature type="transmembrane region" description="Helical" evidence="7">
    <location>
        <begin position="211"/>
        <end position="230"/>
    </location>
</feature>
<protein>
    <recommendedName>
        <fullName evidence="8">EamA domain-containing protein</fullName>
    </recommendedName>
</protein>
<evidence type="ECO:0000259" key="8">
    <source>
        <dbReference type="Pfam" id="PF00892"/>
    </source>
</evidence>
<name>A0ABQ6HSR0_9MICO</name>
<evidence type="ECO:0000256" key="4">
    <source>
        <dbReference type="ARBA" id="ARBA00022989"/>
    </source>
</evidence>
<feature type="transmembrane region" description="Helical" evidence="7">
    <location>
        <begin position="184"/>
        <end position="204"/>
    </location>
</feature>
<dbReference type="EMBL" id="BSUJ01000001">
    <property type="protein sequence ID" value="GMA20723.1"/>
    <property type="molecule type" value="Genomic_DNA"/>
</dbReference>
<evidence type="ECO:0000313" key="10">
    <source>
        <dbReference type="Proteomes" id="UP001157109"/>
    </source>
</evidence>
<dbReference type="Proteomes" id="UP001157109">
    <property type="component" value="Unassembled WGS sequence"/>
</dbReference>
<evidence type="ECO:0000256" key="1">
    <source>
        <dbReference type="ARBA" id="ARBA00004141"/>
    </source>
</evidence>
<dbReference type="PANTHER" id="PTHR32322:SF9">
    <property type="entry name" value="AMINO-ACID METABOLITE EFFLUX PUMP-RELATED"/>
    <property type="match status" value="1"/>
</dbReference>
<evidence type="ECO:0000256" key="2">
    <source>
        <dbReference type="ARBA" id="ARBA00007362"/>
    </source>
</evidence>
<proteinExistence type="inferred from homology"/>
<dbReference type="SUPFAM" id="SSF103481">
    <property type="entry name" value="Multidrug resistance efflux transporter EmrE"/>
    <property type="match status" value="2"/>
</dbReference>
<dbReference type="InterPro" id="IPR050638">
    <property type="entry name" value="AA-Vitamin_Transporters"/>
</dbReference>
<evidence type="ECO:0000256" key="6">
    <source>
        <dbReference type="SAM" id="MobiDB-lite"/>
    </source>
</evidence>
<feature type="transmembrane region" description="Helical" evidence="7">
    <location>
        <begin position="236"/>
        <end position="257"/>
    </location>
</feature>
<evidence type="ECO:0000313" key="9">
    <source>
        <dbReference type="EMBL" id="GMA20723.1"/>
    </source>
</evidence>
<dbReference type="InterPro" id="IPR037185">
    <property type="entry name" value="EmrE-like"/>
</dbReference>
<evidence type="ECO:0000256" key="3">
    <source>
        <dbReference type="ARBA" id="ARBA00022692"/>
    </source>
</evidence>
<keyword evidence="10" id="KW-1185">Reference proteome</keyword>
<dbReference type="Pfam" id="PF00892">
    <property type="entry name" value="EamA"/>
    <property type="match status" value="2"/>
</dbReference>
<feature type="region of interest" description="Disordered" evidence="6">
    <location>
        <begin position="262"/>
        <end position="292"/>
    </location>
</feature>
<feature type="transmembrane region" description="Helical" evidence="7">
    <location>
        <begin position="91"/>
        <end position="109"/>
    </location>
</feature>
<dbReference type="Gene3D" id="1.10.3730.20">
    <property type="match status" value="1"/>
</dbReference>
<comment type="similarity">
    <text evidence="2">Belongs to the EamA transporter family.</text>
</comment>
<keyword evidence="4 7" id="KW-1133">Transmembrane helix</keyword>
<feature type="compositionally biased region" description="Basic residues" evidence="6">
    <location>
        <begin position="277"/>
        <end position="292"/>
    </location>
</feature>
<dbReference type="InterPro" id="IPR000620">
    <property type="entry name" value="EamA_dom"/>
</dbReference>
<feature type="transmembrane region" description="Helical" evidence="7">
    <location>
        <begin position="145"/>
        <end position="164"/>
    </location>
</feature>
<comment type="caution">
    <text evidence="9">The sequence shown here is derived from an EMBL/GenBank/DDBJ whole genome shotgun (WGS) entry which is preliminary data.</text>
</comment>
<gene>
    <name evidence="9" type="ORF">GCM10025862_27440</name>
</gene>
<feature type="transmembrane region" description="Helical" evidence="7">
    <location>
        <begin position="60"/>
        <end position="82"/>
    </location>
</feature>
<accession>A0ABQ6HSR0</accession>
<feature type="transmembrane region" description="Helical" evidence="7">
    <location>
        <begin position="115"/>
        <end position="133"/>
    </location>
</feature>
<comment type="subcellular location">
    <subcellularLocation>
        <location evidence="1">Membrane</location>
        <topology evidence="1">Multi-pass membrane protein</topology>
    </subcellularLocation>
</comment>
<feature type="transmembrane region" description="Helical" evidence="7">
    <location>
        <begin position="6"/>
        <end position="25"/>
    </location>
</feature>
<sequence>MEVIPPLLFAALRFTLVALPAVFFVRPPGNGWKTVVGCGATMAMGQFGLLYTAMNLGMPAGLASLVLQIQTVFTVTIAAWLLRERPTSSQLLGIAIGVLGMAVVGGQFVADAPALPFVLTIAAAMSWATGNVLTRRRPPRDGFSLVVWSAIVAPVPLLVGSLLLEGWGADVHALTHLTWPSLGGLAFVTYGASMAGYGIWNLLLSRHSAAVVAPWSMFVPPIGTVAAFFYNGETPTLLGIVGGVITIAGVLLALGVGGRRRADVPDRAHPPAEPAGRARRPVARAGRGARRRLPRKHGRVGLLGLGVLRTRLGEQVVDGVEALAHLGLGGAPLLHHRLEAGRGRPLPGVLETGEPGHQGGHLGLDVAGDAGDVTGGGDDAVGVDAELGTHGELLAGGRVRCSGPLINGFASVCVHSL</sequence>
<organism evidence="9 10">
    <name type="scientific">Arsenicicoccus piscis</name>
    <dbReference type="NCBI Taxonomy" id="673954"/>
    <lineage>
        <taxon>Bacteria</taxon>
        <taxon>Bacillati</taxon>
        <taxon>Actinomycetota</taxon>
        <taxon>Actinomycetes</taxon>
        <taxon>Micrococcales</taxon>
        <taxon>Intrasporangiaceae</taxon>
        <taxon>Arsenicicoccus</taxon>
    </lineage>
</organism>
<keyword evidence="5 7" id="KW-0472">Membrane</keyword>
<evidence type="ECO:0000256" key="7">
    <source>
        <dbReference type="SAM" id="Phobius"/>
    </source>
</evidence>